<proteinExistence type="predicted"/>
<keyword evidence="2" id="KW-1185">Reference proteome</keyword>
<protein>
    <submittedName>
        <fullName evidence="1">DUF4197 domain-containing protein</fullName>
    </submittedName>
</protein>
<accession>A0ABT2I4E5</accession>
<name>A0ABT2I4E5_9SPHN</name>
<sequence length="240" mass="24534">MAGFEDRMGRRDAVAVMLATLAGGAIAATWPGAARAAGIGGAFVDLLGRASDSSLDKLAEPGAFYNDPDIRIGLPLVGGLGGGLGGVFGKVLDTGSKLGLTDNLVRRLNDAAGVAAGEAKPIFRSAISRLSLADVPGIATQNDGATQYLRRSAGDELRGKLRPLVDDGLAQVGAYGQLDSLTRRSNVLAKAGITHDKLGDSVTGQALDGIFRYIGNEETKLRANPLKPAGSLLKGILGGN</sequence>
<dbReference type="InterPro" id="IPR006311">
    <property type="entry name" value="TAT_signal"/>
</dbReference>
<evidence type="ECO:0000313" key="1">
    <source>
        <dbReference type="EMBL" id="MCT2399681.1"/>
    </source>
</evidence>
<dbReference type="InterPro" id="IPR025245">
    <property type="entry name" value="DUF4197"/>
</dbReference>
<dbReference type="Pfam" id="PF13852">
    <property type="entry name" value="DUF4197"/>
    <property type="match status" value="1"/>
</dbReference>
<dbReference type="Proteomes" id="UP001165583">
    <property type="component" value="Unassembled WGS sequence"/>
</dbReference>
<gene>
    <name evidence="1" type="ORF">NZK81_08965</name>
</gene>
<comment type="caution">
    <text evidence="1">The sequence shown here is derived from an EMBL/GenBank/DDBJ whole genome shotgun (WGS) entry which is preliminary data.</text>
</comment>
<dbReference type="PROSITE" id="PS51318">
    <property type="entry name" value="TAT"/>
    <property type="match status" value="1"/>
</dbReference>
<dbReference type="RefSeq" id="WP_260045788.1">
    <property type="nucleotide sequence ID" value="NZ_JANZXA010000005.1"/>
</dbReference>
<reference evidence="1" key="1">
    <citation type="submission" date="2022-09" db="EMBL/GenBank/DDBJ databases">
        <title>Novosphingobium sp. Nov., a polycyclic aromatic hydrocarbon-degrading bacterium isolated form mangrove sediments in HongKong.</title>
        <authorList>
            <person name="Hu Z."/>
        </authorList>
    </citation>
    <scope>NUCLEOTIDE SEQUENCE</scope>
    <source>
        <strain evidence="1">HK4-1</strain>
    </source>
</reference>
<organism evidence="1 2">
    <name type="scientific">Novosphingobium mangrovi</name>
    <name type="common">ex Huang et al. 2023</name>
    <dbReference type="NCBI Taxonomy" id="2976432"/>
    <lineage>
        <taxon>Bacteria</taxon>
        <taxon>Pseudomonadati</taxon>
        <taxon>Pseudomonadota</taxon>
        <taxon>Alphaproteobacteria</taxon>
        <taxon>Sphingomonadales</taxon>
        <taxon>Sphingomonadaceae</taxon>
        <taxon>Novosphingobium</taxon>
    </lineage>
</organism>
<dbReference type="EMBL" id="JANZXA010000005">
    <property type="protein sequence ID" value="MCT2399681.1"/>
    <property type="molecule type" value="Genomic_DNA"/>
</dbReference>
<evidence type="ECO:0000313" key="2">
    <source>
        <dbReference type="Proteomes" id="UP001165583"/>
    </source>
</evidence>